<dbReference type="Proteomes" id="UP000265962">
    <property type="component" value="Unassembled WGS sequence"/>
</dbReference>
<dbReference type="OrthoDB" id="280176at2"/>
<dbReference type="AlphaFoldDB" id="A0A375I0E7"/>
<protein>
    <submittedName>
        <fullName evidence="1">Uncharacterized protein</fullName>
    </submittedName>
</protein>
<accession>A0A375I0E7</accession>
<dbReference type="RefSeq" id="WP_119715459.1">
    <property type="nucleotide sequence ID" value="NZ_OMOH01000004.1"/>
</dbReference>
<name>A0A375I0E7_9ACTN</name>
<dbReference type="EMBL" id="OMOH01000004">
    <property type="protein sequence ID" value="SPF68289.1"/>
    <property type="molecule type" value="Genomic_DNA"/>
</dbReference>
<proteinExistence type="predicted"/>
<keyword evidence="2" id="KW-1185">Reference proteome</keyword>
<gene>
    <name evidence="1" type="ORF">PROPJV5_1232</name>
</gene>
<organism evidence="1 2">
    <name type="scientific">Propionibacterium ruminifibrarum</name>
    <dbReference type="NCBI Taxonomy" id="1962131"/>
    <lineage>
        <taxon>Bacteria</taxon>
        <taxon>Bacillati</taxon>
        <taxon>Actinomycetota</taxon>
        <taxon>Actinomycetes</taxon>
        <taxon>Propionibacteriales</taxon>
        <taxon>Propionibacteriaceae</taxon>
        <taxon>Propionibacterium</taxon>
    </lineage>
</organism>
<sequence>MSADQGPDRDSVLNGAAGYLIQELVRQGITAEPVMTEHGKALQLADMGRLSMENVADDLMRTPQSQWEATLQRWVQFAIEASRAQSAPRLSVDEVLPIVYTRIIATADADGCDYGRPFAEGLFQVLCLDYPTHVVTLTDKNIGDLEVPLDVLFGLGQINTDAEPIDETFDEGGVHFVTGDSMFIASKIGNIPALLGRLGVEAPDGLLFAVPNRSLLMYSLPTREEGLTSILGIAQMIGSFTPEAGFNNPGGLLSRNVFYWAPDGTIEPQMGSYQEVHDRAASHGHDLDLPEDGTLVIQPGMVFSRRFVMGLE</sequence>
<reference evidence="2" key="1">
    <citation type="submission" date="2018-02" db="EMBL/GenBank/DDBJ databases">
        <authorList>
            <person name="Hornung B."/>
        </authorList>
    </citation>
    <scope>NUCLEOTIDE SEQUENCE [LARGE SCALE GENOMIC DNA]</scope>
</reference>
<evidence type="ECO:0000313" key="2">
    <source>
        <dbReference type="Proteomes" id="UP000265962"/>
    </source>
</evidence>
<evidence type="ECO:0000313" key="1">
    <source>
        <dbReference type="EMBL" id="SPF68289.1"/>
    </source>
</evidence>